<proteinExistence type="inferred from homology"/>
<dbReference type="PANTHER" id="PTHR33392">
    <property type="entry name" value="POLYISOPRENYL-TEICHOIC ACID--PEPTIDOGLYCAN TEICHOIC ACID TRANSFERASE TAGU"/>
    <property type="match status" value="1"/>
</dbReference>
<protein>
    <submittedName>
        <fullName evidence="3">LytR family transcriptional attenuator</fullName>
    </submittedName>
</protein>
<dbReference type="AlphaFoldDB" id="A0A347ZSP2"/>
<organism evidence="3 4">
    <name type="scientific">Pelolinea submarina</name>
    <dbReference type="NCBI Taxonomy" id="913107"/>
    <lineage>
        <taxon>Bacteria</taxon>
        <taxon>Bacillati</taxon>
        <taxon>Chloroflexota</taxon>
        <taxon>Anaerolineae</taxon>
        <taxon>Anaerolineales</taxon>
        <taxon>Anaerolineaceae</taxon>
        <taxon>Pelolinea</taxon>
    </lineage>
</organism>
<dbReference type="NCBIfam" id="TIGR00350">
    <property type="entry name" value="lytR_cpsA_psr"/>
    <property type="match status" value="1"/>
</dbReference>
<evidence type="ECO:0000313" key="3">
    <source>
        <dbReference type="EMBL" id="REG11104.1"/>
    </source>
</evidence>
<gene>
    <name evidence="3" type="ORF">DFR64_0978</name>
</gene>
<name>A0A347ZSP2_9CHLR</name>
<sequence>MKKPKNKILLLAVLVLFIIACTVPWLSFSNDSGSGIQLLADALKSGNTEPTAFQPFYYTATPTNDAQPITDALVPNPGLLPPDGQVNILVLGSDFRPNSGYRTDVVLLVSIFTKENKISLISFPRDTWVEIPGLQEERINTVMGYGGLPLLVDTFEHNFAVHIDHYMMTNFSGFKAIVDTLGGIDINASQNTSDRCDLSYAHGGWCSVGPGTEHMDGEVALWYVRSRYTSNDFDRTRRAQEVLIGLSNKLMTLDAISRAPEIYDLFINSVETDMTLNDILGVLNVLPAVLNDTNRIHRYNLNTAQLTPYTIPYSGAYVLLPNYDAVWQVIQEAVYTP</sequence>
<evidence type="ECO:0000259" key="2">
    <source>
        <dbReference type="Pfam" id="PF03816"/>
    </source>
</evidence>
<dbReference type="EMBL" id="QUMS01000001">
    <property type="protein sequence ID" value="REG11104.1"/>
    <property type="molecule type" value="Genomic_DNA"/>
</dbReference>
<evidence type="ECO:0000313" key="4">
    <source>
        <dbReference type="Proteomes" id="UP000256388"/>
    </source>
</evidence>
<dbReference type="OrthoDB" id="153585at2"/>
<comment type="caution">
    <text evidence="3">The sequence shown here is derived from an EMBL/GenBank/DDBJ whole genome shotgun (WGS) entry which is preliminary data.</text>
</comment>
<dbReference type="Gene3D" id="3.40.630.190">
    <property type="entry name" value="LCP protein"/>
    <property type="match status" value="1"/>
</dbReference>
<accession>A0A347ZSP2</accession>
<dbReference type="Pfam" id="PF03816">
    <property type="entry name" value="LytR_cpsA_psr"/>
    <property type="match status" value="1"/>
</dbReference>
<dbReference type="InterPro" id="IPR004474">
    <property type="entry name" value="LytR_CpsA_psr"/>
</dbReference>
<dbReference type="RefSeq" id="WP_116224246.1">
    <property type="nucleotide sequence ID" value="NZ_AP018437.1"/>
</dbReference>
<reference evidence="3 4" key="1">
    <citation type="submission" date="2018-08" db="EMBL/GenBank/DDBJ databases">
        <title>Genomic Encyclopedia of Type Strains, Phase IV (KMG-IV): sequencing the most valuable type-strain genomes for metagenomic binning, comparative biology and taxonomic classification.</title>
        <authorList>
            <person name="Goeker M."/>
        </authorList>
    </citation>
    <scope>NUCLEOTIDE SEQUENCE [LARGE SCALE GENOMIC DNA]</scope>
    <source>
        <strain evidence="3 4">DSM 23923</strain>
    </source>
</reference>
<feature type="domain" description="Cell envelope-related transcriptional attenuator" evidence="2">
    <location>
        <begin position="102"/>
        <end position="250"/>
    </location>
</feature>
<evidence type="ECO:0000256" key="1">
    <source>
        <dbReference type="ARBA" id="ARBA00006068"/>
    </source>
</evidence>
<dbReference type="PROSITE" id="PS51257">
    <property type="entry name" value="PROKAR_LIPOPROTEIN"/>
    <property type="match status" value="1"/>
</dbReference>
<comment type="similarity">
    <text evidence="1">Belongs to the LytR/CpsA/Psr (LCP) family.</text>
</comment>
<dbReference type="InterPro" id="IPR050922">
    <property type="entry name" value="LytR/CpsA/Psr_CW_biosynth"/>
</dbReference>
<dbReference type="Proteomes" id="UP000256388">
    <property type="component" value="Unassembled WGS sequence"/>
</dbReference>
<dbReference type="PANTHER" id="PTHR33392:SF6">
    <property type="entry name" value="POLYISOPRENYL-TEICHOIC ACID--PEPTIDOGLYCAN TEICHOIC ACID TRANSFERASE TAGU"/>
    <property type="match status" value="1"/>
</dbReference>
<keyword evidence="4" id="KW-1185">Reference proteome</keyword>